<dbReference type="Ensembl" id="ENSSFAT00005040650.1">
    <property type="protein sequence ID" value="ENSSFAP00005039201.1"/>
    <property type="gene ID" value="ENSSFAG00005019605.1"/>
</dbReference>
<dbReference type="CDD" id="cd12379">
    <property type="entry name" value="RRM2_I_PABPs"/>
    <property type="match status" value="1"/>
</dbReference>
<dbReference type="InParanoid" id="A0A672IBW4"/>
<keyword evidence="6" id="KW-1185">Reference proteome</keyword>
<dbReference type="Pfam" id="PF00076">
    <property type="entry name" value="RRM_1"/>
    <property type="match status" value="3"/>
</dbReference>
<dbReference type="InterPro" id="IPR003954">
    <property type="entry name" value="RRM_euk-type"/>
</dbReference>
<feature type="domain" description="RRM" evidence="4">
    <location>
        <begin position="108"/>
        <end position="184"/>
    </location>
</feature>
<feature type="domain" description="RRM" evidence="4">
    <location>
        <begin position="15"/>
        <end position="92"/>
    </location>
</feature>
<dbReference type="SMART" id="SM00361">
    <property type="entry name" value="RRM_1"/>
    <property type="match status" value="2"/>
</dbReference>
<reference evidence="5" key="3">
    <citation type="submission" date="2025-09" db="UniProtKB">
        <authorList>
            <consortium name="Ensembl"/>
        </authorList>
    </citation>
    <scope>IDENTIFICATION</scope>
</reference>
<dbReference type="InterPro" id="IPR012677">
    <property type="entry name" value="Nucleotide-bd_a/b_plait_sf"/>
</dbReference>
<dbReference type="SMART" id="SM00360">
    <property type="entry name" value="RRM"/>
    <property type="match status" value="3"/>
</dbReference>
<evidence type="ECO:0000313" key="6">
    <source>
        <dbReference type="Proteomes" id="UP000472267"/>
    </source>
</evidence>
<keyword evidence="2 3" id="KW-0694">RNA-binding</keyword>
<dbReference type="InterPro" id="IPR045305">
    <property type="entry name" value="RRM2_I_PABPs"/>
</dbReference>
<dbReference type="PROSITE" id="PS50102">
    <property type="entry name" value="RRM"/>
    <property type="match status" value="3"/>
</dbReference>
<organism evidence="5 6">
    <name type="scientific">Salarias fasciatus</name>
    <name type="common">Jewelled blenny</name>
    <name type="synonym">Blennius fasciatus</name>
    <dbReference type="NCBI Taxonomy" id="181472"/>
    <lineage>
        <taxon>Eukaryota</taxon>
        <taxon>Metazoa</taxon>
        <taxon>Chordata</taxon>
        <taxon>Craniata</taxon>
        <taxon>Vertebrata</taxon>
        <taxon>Euteleostomi</taxon>
        <taxon>Actinopterygii</taxon>
        <taxon>Neopterygii</taxon>
        <taxon>Teleostei</taxon>
        <taxon>Neoteleostei</taxon>
        <taxon>Acanthomorphata</taxon>
        <taxon>Ovalentaria</taxon>
        <taxon>Blenniimorphae</taxon>
        <taxon>Blenniiformes</taxon>
        <taxon>Blennioidei</taxon>
        <taxon>Blenniidae</taxon>
        <taxon>Salariinae</taxon>
        <taxon>Salarias</taxon>
    </lineage>
</organism>
<dbReference type="FunFam" id="3.30.70.330:FF:000003">
    <property type="entry name" value="Polyadenylate-binding protein"/>
    <property type="match status" value="1"/>
</dbReference>
<dbReference type="AlphaFoldDB" id="A0A672IBW4"/>
<dbReference type="OMA" id="TLWATHT"/>
<evidence type="ECO:0000313" key="5">
    <source>
        <dbReference type="Ensembl" id="ENSSFAP00005039201.1"/>
    </source>
</evidence>
<evidence type="ECO:0000256" key="2">
    <source>
        <dbReference type="ARBA" id="ARBA00022884"/>
    </source>
</evidence>
<reference evidence="5" key="2">
    <citation type="submission" date="2025-08" db="UniProtKB">
        <authorList>
            <consortium name="Ensembl"/>
        </authorList>
    </citation>
    <scope>IDENTIFICATION</scope>
</reference>
<dbReference type="GO" id="GO:0003723">
    <property type="term" value="F:RNA binding"/>
    <property type="evidence" value="ECO:0007669"/>
    <property type="project" value="UniProtKB-UniRule"/>
</dbReference>
<reference evidence="5" key="1">
    <citation type="submission" date="2019-06" db="EMBL/GenBank/DDBJ databases">
        <authorList>
            <consortium name="Wellcome Sanger Institute Data Sharing"/>
        </authorList>
    </citation>
    <scope>NUCLEOTIDE SEQUENCE [LARGE SCALE GENOMIC DNA]</scope>
</reference>
<dbReference type="Proteomes" id="UP000472267">
    <property type="component" value="Chromosome 16"/>
</dbReference>
<proteinExistence type="predicted"/>
<keyword evidence="1" id="KW-0677">Repeat</keyword>
<accession>A0A672IBW4</accession>
<sequence length="292" mass="33191">MWRRHEPSLRINGAGNILIKNLEKPIDSRALLDTFSAFGTVLSCKVVCDDNNVSKGYGYVHFETVEAAERATERLNGMLFNDQQVIIELFQPYESREAELANREKEFTNVYIKNFGKDMDDDRLNDLFSKYGPTSSVCTMTDEDGVSKGFGFARFENHKDSQKASVSRAQKKGERQMELKRKFEPESLDHGARYQGVNLYVHNLDSDMDEERLHRAFSPFGNITSIKVMMEGDHCKRYDFVCFSCPKEATRAMTEMNSQVLGSQALYVVLARKCSIGTSEVGWFDAGRCCLA</sequence>
<evidence type="ECO:0000256" key="1">
    <source>
        <dbReference type="ARBA" id="ARBA00022737"/>
    </source>
</evidence>
<dbReference type="Gene3D" id="3.30.70.330">
    <property type="match status" value="3"/>
</dbReference>
<dbReference type="PANTHER" id="PTHR24012">
    <property type="entry name" value="RNA BINDING PROTEIN"/>
    <property type="match status" value="1"/>
</dbReference>
<dbReference type="InterPro" id="IPR035979">
    <property type="entry name" value="RBD_domain_sf"/>
</dbReference>
<dbReference type="InterPro" id="IPR000504">
    <property type="entry name" value="RRM_dom"/>
</dbReference>
<evidence type="ECO:0000259" key="4">
    <source>
        <dbReference type="PROSITE" id="PS50102"/>
    </source>
</evidence>
<protein>
    <recommendedName>
        <fullName evidence="4">RRM domain-containing protein</fullName>
    </recommendedName>
</protein>
<name>A0A672IBW4_SALFA</name>
<feature type="domain" description="RRM" evidence="4">
    <location>
        <begin position="197"/>
        <end position="273"/>
    </location>
</feature>
<dbReference type="SUPFAM" id="SSF54928">
    <property type="entry name" value="RNA-binding domain, RBD"/>
    <property type="match status" value="2"/>
</dbReference>
<evidence type="ECO:0000256" key="3">
    <source>
        <dbReference type="PROSITE-ProRule" id="PRU00176"/>
    </source>
</evidence>